<keyword evidence="8" id="KW-0325">Glycoprotein</keyword>
<protein>
    <submittedName>
        <fullName evidence="11">Cadherin domain protein</fullName>
    </submittedName>
</protein>
<evidence type="ECO:0000259" key="10">
    <source>
        <dbReference type="PROSITE" id="PS50268"/>
    </source>
</evidence>
<dbReference type="SMART" id="SM00112">
    <property type="entry name" value="CA"/>
    <property type="match status" value="3"/>
</dbReference>
<keyword evidence="7" id="KW-0472">Membrane</keyword>
<dbReference type="OrthoDB" id="6252479at2759"/>
<sequence length="430" mass="46852">MKKVGEVRVEAVFAIDENGQQSDFDMSDITVKKHSVIFKKNSLDDLRAVSVELVSEGEKAMVMLSLTSSAEFVENRWKESARPAFPRPWSKETPIIELNISEELPEGYVIYTLPALNPLDGSVVPSVMEGDMKEAFKLDPTTGAISIAHRLDVDTMAPSERTFSLKFTAGSNGYESVAELRITVVNMDDNAPIIEKEGLNNELPLPENLPPLTVIARLQVVDKDGSGNVDEFLVEKSGIGSEMYSASIVNGSLVVAVAENGTLDREVMERHTIHLTVHDAGGNQDSATLHVVLLDVNDNAPRFLQDQYAMQVVDNWPAGIVVDRLKATDIDAGKNARVIYSLASGSSKYFSIDASTGELTVSGELAGAAREQPYELVVLAEDAGTPSLSTSVRIKVKVSEPLLEREGEKGQVIFINPPVEFVLKLNERLP</sequence>
<evidence type="ECO:0000313" key="11">
    <source>
        <dbReference type="EMBL" id="PIO70824.1"/>
    </source>
</evidence>
<organism evidence="11 12">
    <name type="scientific">Teladorsagia circumcincta</name>
    <name type="common">Brown stomach worm</name>
    <name type="synonym">Ostertagia circumcincta</name>
    <dbReference type="NCBI Taxonomy" id="45464"/>
    <lineage>
        <taxon>Eukaryota</taxon>
        <taxon>Metazoa</taxon>
        <taxon>Ecdysozoa</taxon>
        <taxon>Nematoda</taxon>
        <taxon>Chromadorea</taxon>
        <taxon>Rhabditida</taxon>
        <taxon>Rhabditina</taxon>
        <taxon>Rhabditomorpha</taxon>
        <taxon>Strongyloidea</taxon>
        <taxon>Trichostrongylidae</taxon>
        <taxon>Teladorsagia</taxon>
    </lineage>
</organism>
<dbReference type="AlphaFoldDB" id="A0A2G9UKN8"/>
<keyword evidence="2" id="KW-0812">Transmembrane</keyword>
<feature type="domain" description="Cadherin" evidence="10">
    <location>
        <begin position="92"/>
        <end position="194"/>
    </location>
</feature>
<dbReference type="Proteomes" id="UP000230423">
    <property type="component" value="Unassembled WGS sequence"/>
</dbReference>
<dbReference type="InterPro" id="IPR050174">
    <property type="entry name" value="Protocadherin/Cadherin-CA"/>
</dbReference>
<evidence type="ECO:0000313" key="12">
    <source>
        <dbReference type="Proteomes" id="UP000230423"/>
    </source>
</evidence>
<evidence type="ECO:0000256" key="5">
    <source>
        <dbReference type="ARBA" id="ARBA00022837"/>
    </source>
</evidence>
<evidence type="ECO:0000256" key="9">
    <source>
        <dbReference type="PROSITE-ProRule" id="PRU00043"/>
    </source>
</evidence>
<evidence type="ECO:0000256" key="4">
    <source>
        <dbReference type="ARBA" id="ARBA00022737"/>
    </source>
</evidence>
<dbReference type="GO" id="GO:0005886">
    <property type="term" value="C:plasma membrane"/>
    <property type="evidence" value="ECO:0007669"/>
    <property type="project" value="InterPro"/>
</dbReference>
<dbReference type="GO" id="GO:0007156">
    <property type="term" value="P:homophilic cell adhesion via plasma membrane adhesion molecules"/>
    <property type="evidence" value="ECO:0007669"/>
    <property type="project" value="InterPro"/>
</dbReference>
<keyword evidence="4" id="KW-0677">Repeat</keyword>
<evidence type="ECO:0000256" key="2">
    <source>
        <dbReference type="ARBA" id="ARBA00022692"/>
    </source>
</evidence>
<name>A0A2G9UKN8_TELCI</name>
<dbReference type="Gene3D" id="2.60.40.60">
    <property type="entry name" value="Cadherins"/>
    <property type="match status" value="3"/>
</dbReference>
<feature type="domain" description="Cadherin" evidence="10">
    <location>
        <begin position="304"/>
        <end position="400"/>
    </location>
</feature>
<evidence type="ECO:0000256" key="3">
    <source>
        <dbReference type="ARBA" id="ARBA00022729"/>
    </source>
</evidence>
<dbReference type="CDD" id="cd11304">
    <property type="entry name" value="Cadherin_repeat"/>
    <property type="match status" value="3"/>
</dbReference>
<dbReference type="InterPro" id="IPR002126">
    <property type="entry name" value="Cadherin-like_dom"/>
</dbReference>
<reference evidence="11 12" key="1">
    <citation type="submission" date="2015-09" db="EMBL/GenBank/DDBJ databases">
        <title>Draft genome of the parasitic nematode Teladorsagia circumcincta isolate WARC Sus (inbred).</title>
        <authorList>
            <person name="Mitreva M."/>
        </authorList>
    </citation>
    <scope>NUCLEOTIDE SEQUENCE [LARGE SCALE GENOMIC DNA]</scope>
    <source>
        <strain evidence="11 12">S</strain>
    </source>
</reference>
<accession>A0A2G9UKN8</accession>
<dbReference type="Pfam" id="PF00028">
    <property type="entry name" value="Cadherin"/>
    <property type="match status" value="1"/>
</dbReference>
<dbReference type="FunFam" id="2.60.40.60:FF:000033">
    <property type="entry name" value="FAT atypical cadherin 1"/>
    <property type="match status" value="1"/>
</dbReference>
<evidence type="ECO:0000256" key="1">
    <source>
        <dbReference type="ARBA" id="ARBA00004167"/>
    </source>
</evidence>
<feature type="domain" description="Cadherin" evidence="10">
    <location>
        <begin position="205"/>
        <end position="303"/>
    </location>
</feature>
<keyword evidence="12" id="KW-1185">Reference proteome</keyword>
<dbReference type="PROSITE" id="PS00232">
    <property type="entry name" value="CADHERIN_1"/>
    <property type="match status" value="1"/>
</dbReference>
<evidence type="ECO:0000256" key="7">
    <source>
        <dbReference type="ARBA" id="ARBA00023136"/>
    </source>
</evidence>
<evidence type="ECO:0000256" key="8">
    <source>
        <dbReference type="ARBA" id="ARBA00023180"/>
    </source>
</evidence>
<dbReference type="InterPro" id="IPR015919">
    <property type="entry name" value="Cadherin-like_sf"/>
</dbReference>
<dbReference type="PROSITE" id="PS50268">
    <property type="entry name" value="CADHERIN_2"/>
    <property type="match status" value="3"/>
</dbReference>
<dbReference type="InterPro" id="IPR020894">
    <property type="entry name" value="Cadherin_CS"/>
</dbReference>
<evidence type="ECO:0000256" key="6">
    <source>
        <dbReference type="ARBA" id="ARBA00022989"/>
    </source>
</evidence>
<dbReference type="PANTHER" id="PTHR24028:SF146">
    <property type="entry name" value="CADHERIN 96CB, ISOFORM D-RELATED"/>
    <property type="match status" value="1"/>
</dbReference>
<proteinExistence type="predicted"/>
<dbReference type="EMBL" id="KZ346145">
    <property type="protein sequence ID" value="PIO70824.1"/>
    <property type="molecule type" value="Genomic_DNA"/>
</dbReference>
<dbReference type="SUPFAM" id="SSF49313">
    <property type="entry name" value="Cadherin-like"/>
    <property type="match status" value="3"/>
</dbReference>
<dbReference type="PRINTS" id="PR00205">
    <property type="entry name" value="CADHERIN"/>
</dbReference>
<comment type="subcellular location">
    <subcellularLocation>
        <location evidence="1">Membrane</location>
        <topology evidence="1">Single-pass membrane protein</topology>
    </subcellularLocation>
</comment>
<dbReference type="GO" id="GO:0005509">
    <property type="term" value="F:calcium ion binding"/>
    <property type="evidence" value="ECO:0007669"/>
    <property type="project" value="UniProtKB-UniRule"/>
</dbReference>
<dbReference type="PANTHER" id="PTHR24028">
    <property type="entry name" value="CADHERIN-87A"/>
    <property type="match status" value="1"/>
</dbReference>
<keyword evidence="3" id="KW-0732">Signal</keyword>
<keyword evidence="5 9" id="KW-0106">Calcium</keyword>
<keyword evidence="6" id="KW-1133">Transmembrane helix</keyword>
<gene>
    <name evidence="11" type="ORF">TELCIR_07303</name>
</gene>